<evidence type="ECO:0000313" key="9">
    <source>
        <dbReference type="Proteomes" id="UP000516369"/>
    </source>
</evidence>
<evidence type="ECO:0000256" key="1">
    <source>
        <dbReference type="ARBA" id="ARBA00004651"/>
    </source>
</evidence>
<dbReference type="KEGG" id="dvn:HQ394_02225"/>
<name>A0A7H1MY55_9PROT</name>
<feature type="transmembrane region" description="Helical" evidence="6">
    <location>
        <begin position="176"/>
        <end position="195"/>
    </location>
</feature>
<feature type="transmembrane region" description="Helical" evidence="6">
    <location>
        <begin position="399"/>
        <end position="419"/>
    </location>
</feature>
<dbReference type="InterPro" id="IPR050189">
    <property type="entry name" value="MFS_Efflux_Transporters"/>
</dbReference>
<keyword evidence="3 6" id="KW-0812">Transmembrane</keyword>
<keyword evidence="5 6" id="KW-0472">Membrane</keyword>
<dbReference type="AlphaFoldDB" id="A0A7H1MY55"/>
<evidence type="ECO:0000256" key="3">
    <source>
        <dbReference type="ARBA" id="ARBA00022692"/>
    </source>
</evidence>
<accession>A0A7H1MY55</accession>
<feature type="transmembrane region" description="Helical" evidence="6">
    <location>
        <begin position="21"/>
        <end position="42"/>
    </location>
</feature>
<keyword evidence="4 6" id="KW-1133">Transmembrane helix</keyword>
<evidence type="ECO:0000256" key="5">
    <source>
        <dbReference type="ARBA" id="ARBA00023136"/>
    </source>
</evidence>
<keyword evidence="9" id="KW-1185">Reference proteome</keyword>
<comment type="subcellular location">
    <subcellularLocation>
        <location evidence="1">Cell membrane</location>
        <topology evidence="1">Multi-pass membrane protein</topology>
    </subcellularLocation>
</comment>
<evidence type="ECO:0000256" key="2">
    <source>
        <dbReference type="ARBA" id="ARBA00022475"/>
    </source>
</evidence>
<feature type="transmembrane region" description="Helical" evidence="6">
    <location>
        <begin position="112"/>
        <end position="135"/>
    </location>
</feature>
<sequence>MRLGDERQTPRKRHAAKDRRLVASLCASQVLTMLGVFAFPALLPQFIVDWSLSKTEAGWIAGVYFASYALVAPLLISSTDRQDARRTYLGGTLVAAVSSVGFAVYADGFWTAMVFRALAGTALAATYMPGLRILVDRYRGEKPSRVISFYTASFSLGTAVSFFATGALASAFGWRWAFGGAAMAAVVAFAIVFALPVATPNAQVNGGADARREQRGSVLALRPVVRNRAALGFILAYGAHCWELFTLRSWLVAFLTVSAAAGAATGEVQLALVPTTVATLSGLVAMAASISGNELALHFGRARAIGWTMAASALAAAVIGFLVHLPYSWVALLALLYTALVQLDSASLTAGVVAVARAGHQGATLALHALFGFSCAGIGPLIFGWVLDLSKGNSTPASWGTAFVVTAVVAGMGIPALWLTRRGSGRGG</sequence>
<evidence type="ECO:0000313" key="8">
    <source>
        <dbReference type="EMBL" id="QNT68391.1"/>
    </source>
</evidence>
<evidence type="ECO:0000259" key="7">
    <source>
        <dbReference type="PROSITE" id="PS50850"/>
    </source>
</evidence>
<dbReference type="PANTHER" id="PTHR43124:SF3">
    <property type="entry name" value="CHLORAMPHENICOL EFFLUX PUMP RV0191"/>
    <property type="match status" value="1"/>
</dbReference>
<protein>
    <submittedName>
        <fullName evidence="8">MFS transporter</fullName>
    </submittedName>
</protein>
<dbReference type="Gene3D" id="1.20.1250.20">
    <property type="entry name" value="MFS general substrate transporter like domains"/>
    <property type="match status" value="1"/>
</dbReference>
<feature type="transmembrane region" description="Helical" evidence="6">
    <location>
        <begin position="88"/>
        <end position="106"/>
    </location>
</feature>
<dbReference type="Proteomes" id="UP000516369">
    <property type="component" value="Chromosome"/>
</dbReference>
<feature type="transmembrane region" description="Helical" evidence="6">
    <location>
        <begin position="329"/>
        <end position="353"/>
    </location>
</feature>
<reference evidence="8 9" key="1">
    <citation type="submission" date="2020-05" db="EMBL/GenBank/DDBJ databases">
        <title>Complete closed genome sequence of Defluviicoccus vanus.</title>
        <authorList>
            <person name="Bessarab I."/>
            <person name="Arumugam K."/>
            <person name="Maszenan A.M."/>
            <person name="Seviour R.J."/>
            <person name="Williams R.B."/>
        </authorList>
    </citation>
    <scope>NUCLEOTIDE SEQUENCE [LARGE SCALE GENOMIC DNA]</scope>
    <source>
        <strain evidence="8 9">Ben 114</strain>
    </source>
</reference>
<feature type="transmembrane region" description="Helical" evidence="6">
    <location>
        <begin position="57"/>
        <end position="76"/>
    </location>
</feature>
<feature type="transmembrane region" description="Helical" evidence="6">
    <location>
        <begin position="365"/>
        <end position="387"/>
    </location>
</feature>
<dbReference type="InterPro" id="IPR020846">
    <property type="entry name" value="MFS_dom"/>
</dbReference>
<dbReference type="RefSeq" id="WP_190261831.1">
    <property type="nucleotide sequence ID" value="NZ_CP053923.1"/>
</dbReference>
<dbReference type="GO" id="GO:0005886">
    <property type="term" value="C:plasma membrane"/>
    <property type="evidence" value="ECO:0007669"/>
    <property type="project" value="UniProtKB-SubCell"/>
</dbReference>
<feature type="domain" description="Major facilitator superfamily (MFS) profile" evidence="7">
    <location>
        <begin position="21"/>
        <end position="425"/>
    </location>
</feature>
<organism evidence="8 9">
    <name type="scientific">Defluviicoccus vanus</name>
    <dbReference type="NCBI Taxonomy" id="111831"/>
    <lineage>
        <taxon>Bacteria</taxon>
        <taxon>Pseudomonadati</taxon>
        <taxon>Pseudomonadota</taxon>
        <taxon>Alphaproteobacteria</taxon>
        <taxon>Rhodospirillales</taxon>
        <taxon>Rhodospirillaceae</taxon>
        <taxon>Defluviicoccus</taxon>
    </lineage>
</organism>
<evidence type="ECO:0000256" key="4">
    <source>
        <dbReference type="ARBA" id="ARBA00022989"/>
    </source>
</evidence>
<proteinExistence type="predicted"/>
<dbReference type="EMBL" id="CP053923">
    <property type="protein sequence ID" value="QNT68391.1"/>
    <property type="molecule type" value="Genomic_DNA"/>
</dbReference>
<evidence type="ECO:0000256" key="6">
    <source>
        <dbReference type="SAM" id="Phobius"/>
    </source>
</evidence>
<dbReference type="CDD" id="cd06174">
    <property type="entry name" value="MFS"/>
    <property type="match status" value="1"/>
</dbReference>
<keyword evidence="2" id="KW-1003">Cell membrane</keyword>
<feature type="transmembrane region" description="Helical" evidence="6">
    <location>
        <begin position="271"/>
        <end position="292"/>
    </location>
</feature>
<gene>
    <name evidence="8" type="ORF">HQ394_02225</name>
</gene>
<dbReference type="InterPro" id="IPR011701">
    <property type="entry name" value="MFS"/>
</dbReference>
<dbReference type="SUPFAM" id="SSF103473">
    <property type="entry name" value="MFS general substrate transporter"/>
    <property type="match status" value="1"/>
</dbReference>
<dbReference type="GO" id="GO:0022857">
    <property type="term" value="F:transmembrane transporter activity"/>
    <property type="evidence" value="ECO:0007669"/>
    <property type="project" value="InterPro"/>
</dbReference>
<dbReference type="PANTHER" id="PTHR43124">
    <property type="entry name" value="PURINE EFFLUX PUMP PBUE"/>
    <property type="match status" value="1"/>
</dbReference>
<feature type="transmembrane region" description="Helical" evidence="6">
    <location>
        <begin position="304"/>
        <end position="323"/>
    </location>
</feature>
<dbReference type="InterPro" id="IPR036259">
    <property type="entry name" value="MFS_trans_sf"/>
</dbReference>
<feature type="transmembrane region" description="Helical" evidence="6">
    <location>
        <begin position="147"/>
        <end position="170"/>
    </location>
</feature>
<dbReference type="PROSITE" id="PS50850">
    <property type="entry name" value="MFS"/>
    <property type="match status" value="1"/>
</dbReference>
<dbReference type="Pfam" id="PF07690">
    <property type="entry name" value="MFS_1"/>
    <property type="match status" value="1"/>
</dbReference>